<dbReference type="SUPFAM" id="SSF47413">
    <property type="entry name" value="lambda repressor-like DNA-binding domains"/>
    <property type="match status" value="1"/>
</dbReference>
<reference evidence="1 2" key="1">
    <citation type="submission" date="2018-06" db="EMBL/GenBank/DDBJ databases">
        <authorList>
            <consortium name="Pathogen Informatics"/>
            <person name="Doyle S."/>
        </authorList>
    </citation>
    <scope>NUCLEOTIDE SEQUENCE [LARGE SCALE GENOMIC DNA]</scope>
    <source>
        <strain evidence="1 2">NCTC12862</strain>
    </source>
</reference>
<dbReference type="AlphaFoldDB" id="A0A380ZIL3"/>
<proteinExistence type="predicted"/>
<dbReference type="InterPro" id="IPR010982">
    <property type="entry name" value="Lambda_DNA-bd_dom_sf"/>
</dbReference>
<gene>
    <name evidence="1" type="ORF">NCTC12862_00583</name>
</gene>
<evidence type="ECO:0000313" key="2">
    <source>
        <dbReference type="Proteomes" id="UP000254950"/>
    </source>
</evidence>
<dbReference type="EMBL" id="UFTF01000001">
    <property type="protein sequence ID" value="SUV44826.1"/>
    <property type="molecule type" value="Genomic_DNA"/>
</dbReference>
<dbReference type="OrthoDB" id="7859580at2"/>
<dbReference type="GO" id="GO:0003677">
    <property type="term" value="F:DNA binding"/>
    <property type="evidence" value="ECO:0007669"/>
    <property type="project" value="InterPro"/>
</dbReference>
<protein>
    <submittedName>
        <fullName evidence="1">Helix-turn-helix domain</fullName>
    </submittedName>
</protein>
<dbReference type="RefSeq" id="WP_004854490.1">
    <property type="nucleotide sequence ID" value="NZ_CACVBH010000006.1"/>
</dbReference>
<name>A0A380ZIL3_BARDO</name>
<organism evidence="1 2">
    <name type="scientific">Bartonella doshiae</name>
    <dbReference type="NCBI Taxonomy" id="33044"/>
    <lineage>
        <taxon>Bacteria</taxon>
        <taxon>Pseudomonadati</taxon>
        <taxon>Pseudomonadota</taxon>
        <taxon>Alphaproteobacteria</taxon>
        <taxon>Hyphomicrobiales</taxon>
        <taxon>Bartonellaceae</taxon>
        <taxon>Bartonella</taxon>
    </lineage>
</organism>
<dbReference type="Proteomes" id="UP000254950">
    <property type="component" value="Unassembled WGS sequence"/>
</dbReference>
<dbReference type="STRING" id="33044.GCA_900005695_00094"/>
<sequence length="122" mass="13849">MLTPFGKTLPKLRIDHSERLLDMAEKLDISVAFLSSVEIGKKSVPVGMEEKIIEFYALDQKMASLLRREADVCRKSFTIKPSNPLSREIVGMFVRNLHNLSQQDLAEFKKLLEKVSKQACAL</sequence>
<accession>A0A380ZIL3</accession>
<evidence type="ECO:0000313" key="1">
    <source>
        <dbReference type="EMBL" id="SUV44826.1"/>
    </source>
</evidence>